<dbReference type="EMBL" id="LR743604">
    <property type="protein sequence ID" value="CAA2633967.1"/>
    <property type="molecule type" value="Genomic_DNA"/>
</dbReference>
<accession>A0A7I8JU89</accession>
<sequence>MWVRKARQGANPTVCAPERATSSCKFRPFPANKLMRKERLDDGLGRLRLASSSLAVVASCRPSSTVHEGPPLCMEAASAG</sequence>
<dbReference type="AlphaFoldDB" id="A0A7I8JU89"/>
<organism evidence="1">
    <name type="scientific">Spirodela intermedia</name>
    <name type="common">Intermediate duckweed</name>
    <dbReference type="NCBI Taxonomy" id="51605"/>
    <lineage>
        <taxon>Eukaryota</taxon>
        <taxon>Viridiplantae</taxon>
        <taxon>Streptophyta</taxon>
        <taxon>Embryophyta</taxon>
        <taxon>Tracheophyta</taxon>
        <taxon>Spermatophyta</taxon>
        <taxon>Magnoliopsida</taxon>
        <taxon>Liliopsida</taxon>
        <taxon>Araceae</taxon>
        <taxon>Lemnoideae</taxon>
        <taxon>Spirodela</taxon>
    </lineage>
</organism>
<keyword evidence="2" id="KW-1185">Reference proteome</keyword>
<evidence type="ECO:0000313" key="2">
    <source>
        <dbReference type="Proteomes" id="UP001189122"/>
    </source>
</evidence>
<protein>
    <submittedName>
        <fullName evidence="1">Uncharacterized protein</fullName>
    </submittedName>
</protein>
<proteinExistence type="predicted"/>
<evidence type="ECO:0000313" key="1">
    <source>
        <dbReference type="EMBL" id="CAA2633967.1"/>
    </source>
</evidence>
<gene>
    <name evidence="1" type="ORF">SI7747_17019438</name>
</gene>
<reference evidence="1 2" key="1">
    <citation type="submission" date="2019-12" db="EMBL/GenBank/DDBJ databases">
        <authorList>
            <person name="Scholz U."/>
            <person name="Mascher M."/>
            <person name="Fiebig A."/>
        </authorList>
    </citation>
    <scope>NUCLEOTIDE SEQUENCE</scope>
</reference>
<name>A0A7I8JU89_SPIIN</name>
<dbReference type="Proteomes" id="UP001189122">
    <property type="component" value="Unassembled WGS sequence"/>
</dbReference>
<dbReference type="EMBL" id="CACRZD030000017">
    <property type="protein sequence ID" value="CAA6673022.1"/>
    <property type="molecule type" value="Genomic_DNA"/>
</dbReference>